<dbReference type="GO" id="GO:0005886">
    <property type="term" value="C:plasma membrane"/>
    <property type="evidence" value="ECO:0007669"/>
    <property type="project" value="UniProtKB-SubCell"/>
</dbReference>
<evidence type="ECO:0000259" key="12">
    <source>
        <dbReference type="PROSITE" id="PS50113"/>
    </source>
</evidence>
<dbReference type="CDD" id="cd01949">
    <property type="entry name" value="GGDEF"/>
    <property type="match status" value="1"/>
</dbReference>
<dbReference type="PANTHER" id="PTHR44757:SF2">
    <property type="entry name" value="BIOFILM ARCHITECTURE MAINTENANCE PROTEIN MBAA"/>
    <property type="match status" value="1"/>
</dbReference>
<dbReference type="GO" id="GO:0000166">
    <property type="term" value="F:nucleotide binding"/>
    <property type="evidence" value="ECO:0007669"/>
    <property type="project" value="UniProtKB-KW"/>
</dbReference>
<dbReference type="SMART" id="SM00091">
    <property type="entry name" value="PAS"/>
    <property type="match status" value="3"/>
</dbReference>
<dbReference type="Pfam" id="PF00563">
    <property type="entry name" value="EAL"/>
    <property type="match status" value="1"/>
</dbReference>
<dbReference type="InterPro" id="IPR035919">
    <property type="entry name" value="EAL_sf"/>
</dbReference>
<comment type="caution">
    <text evidence="15">The sequence shown here is derived from an EMBL/GenBank/DDBJ whole genome shotgun (WGS) entry which is preliminary data.</text>
</comment>
<keyword evidence="6" id="KW-0677">Repeat</keyword>
<dbReference type="GO" id="GO:0004673">
    <property type="term" value="F:protein histidine kinase activity"/>
    <property type="evidence" value="ECO:0007669"/>
    <property type="project" value="UniProtKB-EC"/>
</dbReference>
<dbReference type="Proteomes" id="UP000003477">
    <property type="component" value="Unassembled WGS sequence"/>
</dbReference>
<evidence type="ECO:0000259" key="11">
    <source>
        <dbReference type="PROSITE" id="PS50112"/>
    </source>
</evidence>
<feature type="domain" description="PAS" evidence="11">
    <location>
        <begin position="298"/>
        <end position="369"/>
    </location>
</feature>
<evidence type="ECO:0000313" key="16">
    <source>
        <dbReference type="Proteomes" id="UP000003477"/>
    </source>
</evidence>
<feature type="domain" description="GGDEF" evidence="14">
    <location>
        <begin position="575"/>
        <end position="708"/>
    </location>
</feature>
<dbReference type="PROSITE" id="PS50113">
    <property type="entry name" value="PAC"/>
    <property type="match status" value="2"/>
</dbReference>
<dbReference type="AlphaFoldDB" id="G5IZZ1"/>
<evidence type="ECO:0000256" key="2">
    <source>
        <dbReference type="ARBA" id="ARBA00022475"/>
    </source>
</evidence>
<evidence type="ECO:0000256" key="10">
    <source>
        <dbReference type="SAM" id="Coils"/>
    </source>
</evidence>
<dbReference type="Gene3D" id="3.30.70.270">
    <property type="match status" value="1"/>
</dbReference>
<keyword evidence="2" id="KW-1003">Cell membrane</keyword>
<dbReference type="InterPro" id="IPR000700">
    <property type="entry name" value="PAS-assoc_C"/>
</dbReference>
<evidence type="ECO:0000256" key="9">
    <source>
        <dbReference type="ARBA" id="ARBA00023136"/>
    </source>
</evidence>
<keyword evidence="9" id="KW-0472">Membrane</keyword>
<dbReference type="InterPro" id="IPR052155">
    <property type="entry name" value="Biofilm_reg_signaling"/>
</dbReference>
<dbReference type="FunFam" id="3.20.20.450:FF:000001">
    <property type="entry name" value="Cyclic di-GMP phosphodiesterase yahA"/>
    <property type="match status" value="1"/>
</dbReference>
<dbReference type="PROSITE" id="PS50883">
    <property type="entry name" value="EAL"/>
    <property type="match status" value="1"/>
</dbReference>
<dbReference type="NCBIfam" id="TIGR00254">
    <property type="entry name" value="GGDEF"/>
    <property type="match status" value="1"/>
</dbReference>
<protein>
    <submittedName>
        <fullName evidence="15">Response regulator receiver modulated diguanylate cyclase/phosphodiesterase with PAS/PAC sensor(S)</fullName>
        <ecNumber evidence="15">2.7.13.3</ecNumber>
    </submittedName>
</protein>
<evidence type="ECO:0000259" key="14">
    <source>
        <dbReference type="PROSITE" id="PS50887"/>
    </source>
</evidence>
<dbReference type="InterPro" id="IPR029787">
    <property type="entry name" value="Nucleotide_cyclase"/>
</dbReference>
<dbReference type="InterPro" id="IPR013655">
    <property type="entry name" value="PAS_fold_3"/>
</dbReference>
<organism evidence="15 16">
    <name type="scientific">Crocosphaera watsonii WH 0003</name>
    <dbReference type="NCBI Taxonomy" id="423471"/>
    <lineage>
        <taxon>Bacteria</taxon>
        <taxon>Bacillati</taxon>
        <taxon>Cyanobacteriota</taxon>
        <taxon>Cyanophyceae</taxon>
        <taxon>Oscillatoriophycideae</taxon>
        <taxon>Chroococcales</taxon>
        <taxon>Aphanothecaceae</taxon>
        <taxon>Crocosphaera</taxon>
    </lineage>
</organism>
<dbReference type="SUPFAM" id="SSF55073">
    <property type="entry name" value="Nucleotide cyclase"/>
    <property type="match status" value="1"/>
</dbReference>
<feature type="domain" description="EAL" evidence="13">
    <location>
        <begin position="717"/>
        <end position="968"/>
    </location>
</feature>
<dbReference type="Gene3D" id="3.30.450.20">
    <property type="entry name" value="PAS domain"/>
    <property type="match status" value="4"/>
</dbReference>
<dbReference type="FunFam" id="3.30.450.20:FF:000099">
    <property type="entry name" value="Sensory box sensor histidine kinase"/>
    <property type="match status" value="1"/>
</dbReference>
<dbReference type="InterPro" id="IPR001610">
    <property type="entry name" value="PAC"/>
</dbReference>
<dbReference type="InterPro" id="IPR043128">
    <property type="entry name" value="Rev_trsase/Diguanyl_cyclase"/>
</dbReference>
<dbReference type="InterPro" id="IPR001633">
    <property type="entry name" value="EAL_dom"/>
</dbReference>
<evidence type="ECO:0000256" key="7">
    <source>
        <dbReference type="ARBA" id="ARBA00022741"/>
    </source>
</evidence>
<dbReference type="Gene3D" id="2.10.70.100">
    <property type="match status" value="1"/>
</dbReference>
<comment type="subcellular location">
    <subcellularLocation>
        <location evidence="1">Cell inner membrane</location>
        <topology evidence="1">Multi-pass membrane protein</topology>
    </subcellularLocation>
</comment>
<reference evidence="15 16" key="1">
    <citation type="journal article" date="2011" name="Front. Microbiol.">
        <title>Two Strains of Crocosphaera watsonii with Highly Conserved Genomes are Distinguished by Strain-Specific Features.</title>
        <authorList>
            <person name="Bench S.R."/>
            <person name="Ilikchyan I.N."/>
            <person name="Tripp H.J."/>
            <person name="Zehr J.P."/>
        </authorList>
    </citation>
    <scope>NUCLEOTIDE SEQUENCE [LARGE SCALE GENOMIC DNA]</scope>
    <source>
        <strain evidence="15 16">WH 0003</strain>
    </source>
</reference>
<dbReference type="PANTHER" id="PTHR44757">
    <property type="entry name" value="DIGUANYLATE CYCLASE DGCP"/>
    <property type="match status" value="1"/>
</dbReference>
<accession>G5IZZ1</accession>
<dbReference type="InterPro" id="IPR000160">
    <property type="entry name" value="GGDEF_dom"/>
</dbReference>
<dbReference type="GeneID" id="88764711"/>
<evidence type="ECO:0000313" key="15">
    <source>
        <dbReference type="EMBL" id="EHJ14487.1"/>
    </source>
</evidence>
<evidence type="ECO:0000256" key="3">
    <source>
        <dbReference type="ARBA" id="ARBA00022519"/>
    </source>
</evidence>
<dbReference type="FunFam" id="2.10.70.100:FF:000001">
    <property type="entry name" value="Sensory transduction histidine kinase"/>
    <property type="match status" value="1"/>
</dbReference>
<dbReference type="EC" id="2.7.13.3" evidence="15"/>
<evidence type="ECO:0000256" key="5">
    <source>
        <dbReference type="ARBA" id="ARBA00022692"/>
    </source>
</evidence>
<dbReference type="EMBL" id="AESD01000135">
    <property type="protein sequence ID" value="EHJ14487.1"/>
    <property type="molecule type" value="Genomic_DNA"/>
</dbReference>
<dbReference type="CDD" id="cd00130">
    <property type="entry name" value="PAS"/>
    <property type="match status" value="3"/>
</dbReference>
<gene>
    <name evidence="15" type="ORF">CWATWH0003_0829</name>
</gene>
<feature type="domain" description="PAC" evidence="12">
    <location>
        <begin position="371"/>
        <end position="423"/>
    </location>
</feature>
<dbReference type="Pfam" id="PF08448">
    <property type="entry name" value="PAS_4"/>
    <property type="match status" value="1"/>
</dbReference>
<feature type="domain" description="PAC" evidence="12">
    <location>
        <begin position="238"/>
        <end position="290"/>
    </location>
</feature>
<dbReference type="InterPro" id="IPR013656">
    <property type="entry name" value="PAS_4"/>
</dbReference>
<evidence type="ECO:0000256" key="1">
    <source>
        <dbReference type="ARBA" id="ARBA00004429"/>
    </source>
</evidence>
<dbReference type="InterPro" id="IPR000014">
    <property type="entry name" value="PAS"/>
</dbReference>
<dbReference type="SMART" id="SM00052">
    <property type="entry name" value="EAL"/>
    <property type="match status" value="1"/>
</dbReference>
<keyword evidence="10" id="KW-0175">Coiled coil</keyword>
<evidence type="ECO:0000256" key="8">
    <source>
        <dbReference type="ARBA" id="ARBA00022989"/>
    </source>
</evidence>
<dbReference type="NCBIfam" id="TIGR00229">
    <property type="entry name" value="sensory_box"/>
    <property type="match status" value="3"/>
</dbReference>
<dbReference type="PROSITE" id="PS50887">
    <property type="entry name" value="GGDEF"/>
    <property type="match status" value="1"/>
</dbReference>
<keyword evidence="4 15" id="KW-0808">Transferase</keyword>
<dbReference type="Pfam" id="PF00990">
    <property type="entry name" value="GGDEF"/>
    <property type="match status" value="1"/>
</dbReference>
<dbReference type="SMART" id="SM00267">
    <property type="entry name" value="GGDEF"/>
    <property type="match status" value="1"/>
</dbReference>
<dbReference type="CDD" id="cd01948">
    <property type="entry name" value="EAL"/>
    <property type="match status" value="1"/>
</dbReference>
<feature type="domain" description="PAS" evidence="11">
    <location>
        <begin position="420"/>
        <end position="490"/>
    </location>
</feature>
<dbReference type="PATRIC" id="fig|423471.3.peg.761"/>
<dbReference type="SUPFAM" id="SSF55785">
    <property type="entry name" value="PYP-like sensor domain (PAS domain)"/>
    <property type="match status" value="3"/>
</dbReference>
<evidence type="ECO:0000256" key="6">
    <source>
        <dbReference type="ARBA" id="ARBA00022737"/>
    </source>
</evidence>
<evidence type="ECO:0000256" key="4">
    <source>
        <dbReference type="ARBA" id="ARBA00022679"/>
    </source>
</evidence>
<dbReference type="FunFam" id="3.30.70.270:FF:000001">
    <property type="entry name" value="Diguanylate cyclase domain protein"/>
    <property type="match status" value="1"/>
</dbReference>
<dbReference type="SUPFAM" id="SSF141868">
    <property type="entry name" value="EAL domain-like"/>
    <property type="match status" value="1"/>
</dbReference>
<dbReference type="Gene3D" id="3.20.20.450">
    <property type="entry name" value="EAL domain"/>
    <property type="match status" value="1"/>
</dbReference>
<name>G5IZZ1_CROWT</name>
<dbReference type="SMART" id="SM00086">
    <property type="entry name" value="PAC"/>
    <property type="match status" value="2"/>
</dbReference>
<feature type="coiled-coil region" evidence="10">
    <location>
        <begin position="118"/>
        <end position="152"/>
    </location>
</feature>
<evidence type="ECO:0000259" key="13">
    <source>
        <dbReference type="PROSITE" id="PS50883"/>
    </source>
</evidence>
<dbReference type="RefSeq" id="WP_007309386.1">
    <property type="nucleotide sequence ID" value="NZ_AESD01000135.1"/>
</dbReference>
<dbReference type="Pfam" id="PF08447">
    <property type="entry name" value="PAS_3"/>
    <property type="match status" value="2"/>
</dbReference>
<keyword evidence="7" id="KW-0547">Nucleotide-binding</keyword>
<proteinExistence type="predicted"/>
<dbReference type="PROSITE" id="PS50112">
    <property type="entry name" value="PAS"/>
    <property type="match status" value="3"/>
</dbReference>
<sequence>MNGFILVDEDWCVIYKSALKGILRHLLEDNHQEGARDKEEYLEESSSEQTLWEVWPTWVCTDVEKNLRHAMDKQVFSSMEYGYPNKSTKVICLEIQTHPFPGGLAIFFHDISDRHQPERQDQQAEIDLQKQNQELEQRIAQRTAQLSQVLAELHSTQATLNSRENHYAQALKFSQTGSWEFDVVTEKVFWSEEVERIWGMEPGTFRGELQQVQGAIHPEDVEHWQKNVQDCREKGKEHRIEYRIIHPDASIHWVQALGSAEKDDQGNVIRLLGIVMDITERKQLELEHKETEMALRESEALFRNMADHAPVMVWVTDETGYSTYVSQSWYDFSGQKEGTALGFGWLDVIHPDERELARKRFLEFNEKRQPFSIDYRFRRRDGVYCWGIDAGKPRFSADGQFKGYIGSVMDISDRKPMEEQLRIFECIVATTQDMMALIDQNYTYQIVNDAYARNFQRAKEEIIGKSVVEIVGEEFMDTIQPHLDRCLQGEEVRNETWFDLGEEQRYYHALYSPYREANKGVTSAVVTIHDITQIKESEQKLYYQAHHDTLTNLPNRMLMNTRLEQSIQQATRKGDKLAVVFIDLDRFKNINDSLGHRSGDSLLEQLAQRLCQQRRKSDTVARISGDEFVVILEDIKDTQHAGMVVGKLMRTFEEPFIIEGRTIKMTSSMGLSLFPDDGTDVATLLRNADAAMYRAKEDGRNTYCFYRKEMTSTVFEYMLLENALREALKKKEFYLLYQPQIEMLSHRCLGIEALLRWHHPELGVVSPAQFIPIAEQSGLIQEIGTWVLTTACRQAKIWLEQKLDFGRIAVNVAAPQIQHGDFIQVVENVLKTTGLPAAYLELELTEGLLMKQTEQNIKQLEKLQGMGIKLTIDDFGIGYSSLNYLKRLPIDKLKIDQSFIRDLPHDTNDTAISQAVIALGYALNLQIIAEGVENEEQAAFLKEKGCHQAQGYFFSQPIPPQQVSALFA</sequence>
<keyword evidence="8" id="KW-1133">Transmembrane helix</keyword>
<keyword evidence="5" id="KW-0812">Transmembrane</keyword>
<keyword evidence="3" id="KW-0997">Cell inner membrane</keyword>
<feature type="domain" description="PAS" evidence="11">
    <location>
        <begin position="163"/>
        <end position="235"/>
    </location>
</feature>
<dbReference type="InterPro" id="IPR035965">
    <property type="entry name" value="PAS-like_dom_sf"/>
</dbReference>